<evidence type="ECO:0000313" key="4">
    <source>
        <dbReference type="EMBL" id="MBP2188316.1"/>
    </source>
</evidence>
<reference evidence="4 5" key="1">
    <citation type="submission" date="2021-03" db="EMBL/GenBank/DDBJ databases">
        <title>Sequencing the genomes of 1000 actinobacteria strains.</title>
        <authorList>
            <person name="Klenk H.-P."/>
        </authorList>
    </citation>
    <scope>NUCLEOTIDE SEQUENCE [LARGE SCALE GENOMIC DNA]</scope>
    <source>
        <strain evidence="4 5">DSM 45516</strain>
    </source>
</reference>
<protein>
    <submittedName>
        <fullName evidence="4">AcrR family transcriptional regulator</fullName>
    </submittedName>
</protein>
<accession>A0ABS4Q9F0</accession>
<gene>
    <name evidence="4" type="ORF">BJ987_001217</name>
</gene>
<feature type="DNA-binding region" description="H-T-H motif" evidence="2">
    <location>
        <begin position="33"/>
        <end position="52"/>
    </location>
</feature>
<evidence type="ECO:0000256" key="1">
    <source>
        <dbReference type="ARBA" id="ARBA00023125"/>
    </source>
</evidence>
<dbReference type="RefSeq" id="WP_209885487.1">
    <property type="nucleotide sequence ID" value="NZ_JAGGMR010000001.1"/>
</dbReference>
<proteinExistence type="predicted"/>
<dbReference type="PANTHER" id="PTHR43479">
    <property type="entry name" value="ACREF/ENVCD OPERON REPRESSOR-RELATED"/>
    <property type="match status" value="1"/>
</dbReference>
<dbReference type="InterPro" id="IPR050624">
    <property type="entry name" value="HTH-type_Tx_Regulator"/>
</dbReference>
<organism evidence="4 5">
    <name type="scientific">Nocardia goodfellowii</name>
    <dbReference type="NCBI Taxonomy" id="882446"/>
    <lineage>
        <taxon>Bacteria</taxon>
        <taxon>Bacillati</taxon>
        <taxon>Actinomycetota</taxon>
        <taxon>Actinomycetes</taxon>
        <taxon>Mycobacteriales</taxon>
        <taxon>Nocardiaceae</taxon>
        <taxon>Nocardia</taxon>
    </lineage>
</organism>
<sequence>MNDSADRRVRRTRQLLHRALIELMLERGYDRITVRDILERADVGRSTFYAHFRDKDDLLVVSSTEFLRGAIAAARRSAAHAEWAPPDTDPLAPMYTVFWLTAQYSDVYRAWLGRKSTGELLRAYQAVLAELLTERLADRLDLDRAELAATVTFLSWGVVGLLGAIAQDDPPTPPREAYRRLDQLVGPGLRARLR</sequence>
<dbReference type="PRINTS" id="PR00455">
    <property type="entry name" value="HTHTETR"/>
</dbReference>
<dbReference type="InterPro" id="IPR001647">
    <property type="entry name" value="HTH_TetR"/>
</dbReference>
<dbReference type="PANTHER" id="PTHR43479:SF7">
    <property type="entry name" value="TETR-FAMILY TRANSCRIPTIONAL REGULATOR"/>
    <property type="match status" value="1"/>
</dbReference>
<keyword evidence="1 2" id="KW-0238">DNA-binding</keyword>
<evidence type="ECO:0000259" key="3">
    <source>
        <dbReference type="PROSITE" id="PS50977"/>
    </source>
</evidence>
<evidence type="ECO:0000313" key="5">
    <source>
        <dbReference type="Proteomes" id="UP001519325"/>
    </source>
</evidence>
<comment type="caution">
    <text evidence="4">The sequence shown here is derived from an EMBL/GenBank/DDBJ whole genome shotgun (WGS) entry which is preliminary data.</text>
</comment>
<name>A0ABS4Q9F0_9NOCA</name>
<dbReference type="SUPFAM" id="SSF46689">
    <property type="entry name" value="Homeodomain-like"/>
    <property type="match status" value="1"/>
</dbReference>
<keyword evidence="5" id="KW-1185">Reference proteome</keyword>
<dbReference type="Proteomes" id="UP001519325">
    <property type="component" value="Unassembled WGS sequence"/>
</dbReference>
<dbReference type="EMBL" id="JAGGMR010000001">
    <property type="protein sequence ID" value="MBP2188316.1"/>
    <property type="molecule type" value="Genomic_DNA"/>
</dbReference>
<evidence type="ECO:0000256" key="2">
    <source>
        <dbReference type="PROSITE-ProRule" id="PRU00335"/>
    </source>
</evidence>
<dbReference type="Pfam" id="PF00440">
    <property type="entry name" value="TetR_N"/>
    <property type="match status" value="1"/>
</dbReference>
<dbReference type="Gene3D" id="1.10.357.10">
    <property type="entry name" value="Tetracycline Repressor, domain 2"/>
    <property type="match status" value="1"/>
</dbReference>
<dbReference type="PROSITE" id="PS50977">
    <property type="entry name" value="HTH_TETR_2"/>
    <property type="match status" value="1"/>
</dbReference>
<feature type="domain" description="HTH tetR-type" evidence="3">
    <location>
        <begin position="10"/>
        <end position="70"/>
    </location>
</feature>
<dbReference type="InterPro" id="IPR009057">
    <property type="entry name" value="Homeodomain-like_sf"/>
</dbReference>